<evidence type="ECO:0000313" key="1">
    <source>
        <dbReference type="Proteomes" id="UP000095280"/>
    </source>
</evidence>
<dbReference type="WBParaSite" id="maker-unitig_25138-snap-gene-0.2-mRNA-1">
    <property type="protein sequence ID" value="maker-unitig_25138-snap-gene-0.2-mRNA-1"/>
    <property type="gene ID" value="maker-unitig_25138-snap-gene-0.2"/>
</dbReference>
<keyword evidence="1" id="KW-1185">Reference proteome</keyword>
<accession>A0A1I8FA99</accession>
<reference evidence="2" key="1">
    <citation type="submission" date="2016-11" db="UniProtKB">
        <authorList>
            <consortium name="WormBaseParasite"/>
        </authorList>
    </citation>
    <scope>IDENTIFICATION</scope>
</reference>
<dbReference type="AlphaFoldDB" id="A0A1I8FA99"/>
<organism evidence="1 2">
    <name type="scientific">Macrostomum lignano</name>
    <dbReference type="NCBI Taxonomy" id="282301"/>
    <lineage>
        <taxon>Eukaryota</taxon>
        <taxon>Metazoa</taxon>
        <taxon>Spiralia</taxon>
        <taxon>Lophotrochozoa</taxon>
        <taxon>Platyhelminthes</taxon>
        <taxon>Rhabditophora</taxon>
        <taxon>Macrostomorpha</taxon>
        <taxon>Macrostomida</taxon>
        <taxon>Macrostomidae</taxon>
        <taxon>Macrostomum</taxon>
    </lineage>
</organism>
<protein>
    <submittedName>
        <fullName evidence="2">DAGKc domain-containing protein</fullName>
    </submittedName>
</protein>
<proteinExistence type="predicted"/>
<sequence length="234" mass="24988">SCNFGSHAAIILPPSWIIKVPAKAKSRFVDQSVEAVTERRRLSVENPRPDCRCRPTLPPLLPPPPPRRCAPLWTRNRSSAVAATVESPPNGSQGATAAAIAVVGTPPLSPERRQSTPFMIKPVPSPHVRPVLVFINPRSGGNQGAKLIAQIPVAVEPATSVRHGPARALVCLGTVFARWNIHGGAPTRTASRSRTPPTGSTGRPYLSVFNTISVWVLTLPKASRSIIKASLARN</sequence>
<name>A0A1I8FA99_9PLAT</name>
<dbReference type="Proteomes" id="UP000095280">
    <property type="component" value="Unplaced"/>
</dbReference>
<evidence type="ECO:0000313" key="2">
    <source>
        <dbReference type="WBParaSite" id="maker-unitig_25138-snap-gene-0.2-mRNA-1"/>
    </source>
</evidence>